<gene>
    <name evidence="3" type="ORF">F0562_020181</name>
</gene>
<dbReference type="EMBL" id="CM018033">
    <property type="protein sequence ID" value="KAA8545397.1"/>
    <property type="molecule type" value="Genomic_DNA"/>
</dbReference>
<feature type="domain" description="Thioredoxin" evidence="2">
    <location>
        <begin position="77"/>
        <end position="117"/>
    </location>
</feature>
<evidence type="ECO:0000313" key="4">
    <source>
        <dbReference type="Proteomes" id="UP000325577"/>
    </source>
</evidence>
<name>A0A5J5BUF6_9ASTE</name>
<evidence type="ECO:0000313" key="3">
    <source>
        <dbReference type="EMBL" id="KAA8545397.1"/>
    </source>
</evidence>
<dbReference type="InterPro" id="IPR013766">
    <property type="entry name" value="Thioredoxin_domain"/>
</dbReference>
<dbReference type="Proteomes" id="UP000325577">
    <property type="component" value="Linkage Group LG10"/>
</dbReference>
<dbReference type="CDD" id="cd02947">
    <property type="entry name" value="TRX_family"/>
    <property type="match status" value="1"/>
</dbReference>
<keyword evidence="4" id="KW-1185">Reference proteome</keyword>
<reference evidence="3 4" key="1">
    <citation type="submission" date="2019-09" db="EMBL/GenBank/DDBJ databases">
        <title>A chromosome-level genome assembly of the Chinese tupelo Nyssa sinensis.</title>
        <authorList>
            <person name="Yang X."/>
            <person name="Kang M."/>
            <person name="Yang Y."/>
            <person name="Xiong H."/>
            <person name="Wang M."/>
            <person name="Zhang Z."/>
            <person name="Wang Z."/>
            <person name="Wu H."/>
            <person name="Ma T."/>
            <person name="Liu J."/>
            <person name="Xi Z."/>
        </authorList>
    </citation>
    <scope>NUCLEOTIDE SEQUENCE [LARGE SCALE GENOMIC DNA]</scope>
    <source>
        <strain evidence="3">J267</strain>
        <tissue evidence="3">Leaf</tissue>
    </source>
</reference>
<evidence type="ECO:0000256" key="1">
    <source>
        <dbReference type="SAM" id="MobiDB-lite"/>
    </source>
</evidence>
<dbReference type="PANTHER" id="PTHR45663">
    <property type="entry name" value="GEO12009P1"/>
    <property type="match status" value="1"/>
</dbReference>
<dbReference type="Pfam" id="PF00085">
    <property type="entry name" value="Thioredoxin"/>
    <property type="match status" value="1"/>
</dbReference>
<protein>
    <recommendedName>
        <fullName evidence="2">Thioredoxin domain-containing protein</fullName>
    </recommendedName>
</protein>
<dbReference type="Gene3D" id="3.40.30.10">
    <property type="entry name" value="Glutaredoxin"/>
    <property type="match status" value="1"/>
</dbReference>
<dbReference type="OrthoDB" id="2121326at2759"/>
<dbReference type="InterPro" id="IPR036249">
    <property type="entry name" value="Thioredoxin-like_sf"/>
</dbReference>
<proteinExistence type="predicted"/>
<dbReference type="GO" id="GO:0015035">
    <property type="term" value="F:protein-disulfide reductase activity"/>
    <property type="evidence" value="ECO:0007669"/>
    <property type="project" value="TreeGrafter"/>
</dbReference>
<dbReference type="SUPFAM" id="SSF52833">
    <property type="entry name" value="Thioredoxin-like"/>
    <property type="match status" value="1"/>
</dbReference>
<feature type="region of interest" description="Disordered" evidence="1">
    <location>
        <begin position="36"/>
        <end position="63"/>
    </location>
</feature>
<dbReference type="AlphaFoldDB" id="A0A5J5BUF6"/>
<feature type="compositionally biased region" description="Acidic residues" evidence="1">
    <location>
        <begin position="37"/>
        <end position="46"/>
    </location>
</feature>
<accession>A0A5J5BUF6</accession>
<sequence>MDVGFQVRIGSYFLCLKAISRVYDTTSSGWFENLFGDSDDETTDKEEEQRDDLAVAAAGTSSNDCSCRGRKRMIAPVEFWAPWCGQCRMIAPVIDELSKEYAGKILCYKLNTDNSHSIKFLESLNGSNS</sequence>
<dbReference type="GO" id="GO:0005737">
    <property type="term" value="C:cytoplasm"/>
    <property type="evidence" value="ECO:0007669"/>
    <property type="project" value="TreeGrafter"/>
</dbReference>
<organism evidence="3 4">
    <name type="scientific">Nyssa sinensis</name>
    <dbReference type="NCBI Taxonomy" id="561372"/>
    <lineage>
        <taxon>Eukaryota</taxon>
        <taxon>Viridiplantae</taxon>
        <taxon>Streptophyta</taxon>
        <taxon>Embryophyta</taxon>
        <taxon>Tracheophyta</taxon>
        <taxon>Spermatophyta</taxon>
        <taxon>Magnoliopsida</taxon>
        <taxon>eudicotyledons</taxon>
        <taxon>Gunneridae</taxon>
        <taxon>Pentapetalae</taxon>
        <taxon>asterids</taxon>
        <taxon>Cornales</taxon>
        <taxon>Nyssaceae</taxon>
        <taxon>Nyssa</taxon>
    </lineage>
</organism>
<evidence type="ECO:0000259" key="2">
    <source>
        <dbReference type="Pfam" id="PF00085"/>
    </source>
</evidence>
<dbReference type="PANTHER" id="PTHR45663:SF42">
    <property type="entry name" value="THIOREDOXIN M5, CHLOROPLASTIC"/>
    <property type="match status" value="1"/>
</dbReference>